<keyword evidence="9" id="KW-1185">Reference proteome</keyword>
<evidence type="ECO:0000256" key="3">
    <source>
        <dbReference type="ARBA" id="ARBA00022448"/>
    </source>
</evidence>
<dbReference type="Proteomes" id="UP000232638">
    <property type="component" value="Plasmid pTs417"/>
</dbReference>
<feature type="transmembrane region" description="Helical" evidence="7">
    <location>
        <begin position="442"/>
        <end position="461"/>
    </location>
</feature>
<dbReference type="EMBL" id="CP020371">
    <property type="protein sequence ID" value="AUB85215.1"/>
    <property type="molecule type" value="Genomic_DNA"/>
</dbReference>
<evidence type="ECO:0000256" key="2">
    <source>
        <dbReference type="ARBA" id="ARBA00008821"/>
    </source>
</evidence>
<feature type="transmembrane region" description="Helical" evidence="7">
    <location>
        <begin position="354"/>
        <end position="376"/>
    </location>
</feature>
<evidence type="ECO:0000256" key="5">
    <source>
        <dbReference type="ARBA" id="ARBA00022989"/>
    </source>
</evidence>
<dbReference type="Pfam" id="PF00860">
    <property type="entry name" value="Xan_ur_permease"/>
    <property type="match status" value="1"/>
</dbReference>
<keyword evidence="4 7" id="KW-0812">Transmembrane</keyword>
<feature type="transmembrane region" description="Helical" evidence="7">
    <location>
        <begin position="193"/>
        <end position="215"/>
    </location>
</feature>
<feature type="transmembrane region" description="Helical" evidence="7">
    <location>
        <begin position="270"/>
        <end position="296"/>
    </location>
</feature>
<feature type="transmembrane region" description="Helical" evidence="7">
    <location>
        <begin position="222"/>
        <end position="240"/>
    </location>
</feature>
<feature type="transmembrane region" description="Helical" evidence="7">
    <location>
        <begin position="123"/>
        <end position="149"/>
    </location>
</feature>
<dbReference type="InterPro" id="IPR006043">
    <property type="entry name" value="NCS2"/>
</dbReference>
<dbReference type="KEGG" id="tsy:THSYN_30355"/>
<protein>
    <recommendedName>
        <fullName evidence="10">Xanthine/uracil/vitamin C permease</fullName>
    </recommendedName>
</protein>
<accession>A0A2K8UI49</accession>
<evidence type="ECO:0000313" key="8">
    <source>
        <dbReference type="EMBL" id="AUB85215.1"/>
    </source>
</evidence>
<dbReference type="AlphaFoldDB" id="A0A2K8UI49"/>
<evidence type="ECO:0000256" key="4">
    <source>
        <dbReference type="ARBA" id="ARBA00022692"/>
    </source>
</evidence>
<evidence type="ECO:0000256" key="1">
    <source>
        <dbReference type="ARBA" id="ARBA00004141"/>
    </source>
</evidence>
<name>A0A2K8UI49_9GAMM</name>
<feature type="transmembrane region" description="Helical" evidence="7">
    <location>
        <begin position="161"/>
        <end position="181"/>
    </location>
</feature>
<dbReference type="GO" id="GO:0042907">
    <property type="term" value="F:xanthine transmembrane transporter activity"/>
    <property type="evidence" value="ECO:0007669"/>
    <property type="project" value="TreeGrafter"/>
</dbReference>
<evidence type="ECO:0000256" key="7">
    <source>
        <dbReference type="SAM" id="Phobius"/>
    </source>
</evidence>
<comment type="similarity">
    <text evidence="2">Belongs to the nucleobase:cation symporter-2 (NCS2) (TC 2.A.40) family.</text>
</comment>
<proteinExistence type="inferred from homology"/>
<sequence>MLGHCWPRTNETPMNWRKHFDRVLPPFVDAKRERPRDMLYIAQETPPLPTVLAVGIQHMLVALMLLIYVVIAGKGIGLADAPLRDFVSLSVVVMGLGTLLNSLTTRVSAGHLLVHIPDPFTMMAFIAVTNAHGPSAAAGGLLAGGIVVIGLGRFLPRLQVLFPPEVTGTLLVLLGMSLIPGGVERAIGLERGGIAPTSILIAATTLGSLVAVSVWTGARLRVLALIIGAATGMFVAVLTGDFGAAEMAKVAIQPPLSLPVGNYIPPTPTWVPAAIIPLVLVLVINAVDAVGGGVVIDKMNNEKWRRPDLPMIGRLLNGMGLCNIVCGLAGTLTTCISSANLGLAHMTGVAARRAGMVTGVLLIAISCLPQIATFIILLPPAVVGAILIYTAGYVMVSGAQLIMSRMLNSRRQAVVGLGLAAGTAVFMVPGLTASVSPELKPILGSGLVVGTMVAIGLNLLFRIGVSRSRELLLDQARPGPQATRFLEDCGADWGARPEVIARAGTAVGEALETLNQARALAGPARLLASFDEYKLILTLDYPGPGIQFAAPQAVDWQALMDADADDAALAEAMATLPGMLIQKLADRVDQGERDGRAQLRLQFDH</sequence>
<keyword evidence="5 7" id="KW-1133">Transmembrane helix</keyword>
<feature type="transmembrane region" description="Helical" evidence="7">
    <location>
        <begin position="414"/>
        <end position="436"/>
    </location>
</feature>
<keyword evidence="3" id="KW-0813">Transport</keyword>
<gene>
    <name evidence="8" type="ORF">THSYN_30355</name>
</gene>
<geneLocation type="plasmid" evidence="9">
    <name>pts417</name>
</geneLocation>
<keyword evidence="8" id="KW-0614">Plasmid</keyword>
<feature type="transmembrane region" description="Helical" evidence="7">
    <location>
        <begin position="382"/>
        <end position="402"/>
    </location>
</feature>
<evidence type="ECO:0008006" key="10">
    <source>
        <dbReference type="Google" id="ProtNLM"/>
    </source>
</evidence>
<feature type="transmembrane region" description="Helical" evidence="7">
    <location>
        <begin position="48"/>
        <end position="71"/>
    </location>
</feature>
<dbReference type="PANTHER" id="PTHR42810">
    <property type="entry name" value="PURINE PERMEASE C1399.01C-RELATED"/>
    <property type="match status" value="1"/>
</dbReference>
<dbReference type="PANTHER" id="PTHR42810:SF1">
    <property type="entry name" value="PURINE PERMEASE YWDJ-RELATED"/>
    <property type="match status" value="1"/>
</dbReference>
<evidence type="ECO:0000256" key="6">
    <source>
        <dbReference type="ARBA" id="ARBA00023136"/>
    </source>
</evidence>
<evidence type="ECO:0000313" key="9">
    <source>
        <dbReference type="Proteomes" id="UP000232638"/>
    </source>
</evidence>
<feature type="transmembrane region" description="Helical" evidence="7">
    <location>
        <begin position="83"/>
        <end position="103"/>
    </location>
</feature>
<dbReference type="GO" id="GO:0005886">
    <property type="term" value="C:plasma membrane"/>
    <property type="evidence" value="ECO:0007669"/>
    <property type="project" value="TreeGrafter"/>
</dbReference>
<organism evidence="8 9">
    <name type="scientific">Candidatus Thiodictyon syntrophicum</name>
    <dbReference type="NCBI Taxonomy" id="1166950"/>
    <lineage>
        <taxon>Bacteria</taxon>
        <taxon>Pseudomonadati</taxon>
        <taxon>Pseudomonadota</taxon>
        <taxon>Gammaproteobacteria</taxon>
        <taxon>Chromatiales</taxon>
        <taxon>Chromatiaceae</taxon>
        <taxon>Thiodictyon</taxon>
    </lineage>
</organism>
<reference evidence="8 9" key="1">
    <citation type="submission" date="2017-03" db="EMBL/GenBank/DDBJ databases">
        <title>Complete genome sequence of Candidatus 'Thiodictyon syntrophicum' sp. nov. strain Cad16T, a photolithoautotroph purple sulfur bacterium isolated from an alpine meromictic lake.</title>
        <authorList>
            <person name="Luedin S.M."/>
            <person name="Pothier J.F."/>
            <person name="Danza F."/>
            <person name="Storelli N."/>
            <person name="Wittwer M."/>
            <person name="Tonolla M."/>
        </authorList>
    </citation>
    <scope>NUCLEOTIDE SEQUENCE [LARGE SCALE GENOMIC DNA]</scope>
    <source>
        <strain evidence="8 9">Cad16T</strain>
        <plasmid evidence="9">Plasmid pts417</plasmid>
    </source>
</reference>
<keyword evidence="6 7" id="KW-0472">Membrane</keyword>
<comment type="subcellular location">
    <subcellularLocation>
        <location evidence="1">Membrane</location>
        <topology evidence="1">Multi-pass membrane protein</topology>
    </subcellularLocation>
</comment>
<dbReference type="NCBIfam" id="NF037981">
    <property type="entry name" value="NCS2_1"/>
    <property type="match status" value="1"/>
</dbReference>